<reference evidence="1 2" key="1">
    <citation type="submission" date="2021-03" db="EMBL/GenBank/DDBJ databases">
        <authorList>
            <person name="King G.J."/>
            <person name="Bancroft I."/>
            <person name="Baten A."/>
            <person name="Bloomfield J."/>
            <person name="Borpatragohain P."/>
            <person name="He Z."/>
            <person name="Irish N."/>
            <person name="Irwin J."/>
            <person name="Liu K."/>
            <person name="Mauleon R.P."/>
            <person name="Moore J."/>
            <person name="Morris R."/>
            <person name="Ostergaard L."/>
            <person name="Wang B."/>
            <person name="Wells R."/>
        </authorList>
    </citation>
    <scope>NUCLEOTIDE SEQUENCE [LARGE SCALE GENOMIC DNA]</scope>
    <source>
        <strain evidence="1">R-o-18</strain>
        <tissue evidence="1">Leaf</tissue>
    </source>
</reference>
<proteinExistence type="predicted"/>
<name>A0ABQ7NX58_BRACM</name>
<evidence type="ECO:0000313" key="1">
    <source>
        <dbReference type="EMBL" id="KAG5415432.1"/>
    </source>
</evidence>
<sequence length="145" mass="16148">MILLEVRRSGDEVLLWSHGERRSLVALSLRRSSRWCLKSCFLLWVTGFLVAVEKSDEGIDVAVAPRNPGSADVYFLRQRAHQTFFYSVARAGLCAAVWWRVISGSGVCCVFVGQAVGTNLAEPPDIDFGLLCLPMFRLDRVCVLV</sequence>
<dbReference type="EMBL" id="JADBGQ010000001">
    <property type="protein sequence ID" value="KAG5415432.1"/>
    <property type="molecule type" value="Genomic_DNA"/>
</dbReference>
<comment type="caution">
    <text evidence="1">The sequence shown here is derived from an EMBL/GenBank/DDBJ whole genome shotgun (WGS) entry which is preliminary data.</text>
</comment>
<keyword evidence="2" id="KW-1185">Reference proteome</keyword>
<protein>
    <submittedName>
        <fullName evidence="1">Uncharacterized protein</fullName>
    </submittedName>
</protein>
<organism evidence="1 2">
    <name type="scientific">Brassica rapa subsp. trilocularis</name>
    <dbReference type="NCBI Taxonomy" id="1813537"/>
    <lineage>
        <taxon>Eukaryota</taxon>
        <taxon>Viridiplantae</taxon>
        <taxon>Streptophyta</taxon>
        <taxon>Embryophyta</taxon>
        <taxon>Tracheophyta</taxon>
        <taxon>Spermatophyta</taxon>
        <taxon>Magnoliopsida</taxon>
        <taxon>eudicotyledons</taxon>
        <taxon>Gunneridae</taxon>
        <taxon>Pentapetalae</taxon>
        <taxon>rosids</taxon>
        <taxon>malvids</taxon>
        <taxon>Brassicales</taxon>
        <taxon>Brassicaceae</taxon>
        <taxon>Brassiceae</taxon>
        <taxon>Brassica</taxon>
    </lineage>
</organism>
<dbReference type="Proteomes" id="UP000823674">
    <property type="component" value="Chromosome A01"/>
</dbReference>
<accession>A0ABQ7NX58</accession>
<gene>
    <name evidence="1" type="primary">A01p042350.1_BraROA</name>
    <name evidence="1" type="ORF">IGI04_002999</name>
</gene>
<evidence type="ECO:0000313" key="2">
    <source>
        <dbReference type="Proteomes" id="UP000823674"/>
    </source>
</evidence>